<protein>
    <submittedName>
        <fullName evidence="1">Uncharacterized protein</fullName>
    </submittedName>
</protein>
<evidence type="ECO:0000313" key="1">
    <source>
        <dbReference type="EMBL" id="WEW60396.1"/>
    </source>
</evidence>
<keyword evidence="2" id="KW-1185">Reference proteome</keyword>
<sequence>MSECGEHIHSSQGHPLAEILVSKCYEYLIELNTRTVNEALYVVDTTTAPTPAPIISLFLPFLSFTAPGKPRGPSVPAIDARPHRAAHGFWVFGKKKRNKFDWLWRISLLTSIDMLKGRPFNDSGRRDLNSATKQL</sequence>
<dbReference type="AlphaFoldDB" id="A0AAF0DN20"/>
<evidence type="ECO:0000313" key="2">
    <source>
        <dbReference type="Proteomes" id="UP001219355"/>
    </source>
</evidence>
<reference evidence="1" key="1">
    <citation type="submission" date="2023-03" db="EMBL/GenBank/DDBJ databases">
        <title>Emydomyces testavorans Genome Sequence.</title>
        <authorList>
            <person name="Hoyer L."/>
        </authorList>
    </citation>
    <scope>NUCLEOTIDE SEQUENCE</scope>
    <source>
        <strain evidence="1">16-2883</strain>
    </source>
</reference>
<gene>
    <name evidence="1" type="ORF">PRK78_005881</name>
</gene>
<accession>A0AAF0DN20</accession>
<organism evidence="1 2">
    <name type="scientific">Emydomyces testavorans</name>
    <dbReference type="NCBI Taxonomy" id="2070801"/>
    <lineage>
        <taxon>Eukaryota</taxon>
        <taxon>Fungi</taxon>
        <taxon>Dikarya</taxon>
        <taxon>Ascomycota</taxon>
        <taxon>Pezizomycotina</taxon>
        <taxon>Eurotiomycetes</taxon>
        <taxon>Eurotiomycetidae</taxon>
        <taxon>Onygenales</taxon>
        <taxon>Nannizziopsiaceae</taxon>
        <taxon>Emydomyces</taxon>
    </lineage>
</organism>
<name>A0AAF0DN20_9EURO</name>
<proteinExistence type="predicted"/>
<dbReference type="Proteomes" id="UP001219355">
    <property type="component" value="Chromosome 4"/>
</dbReference>
<dbReference type="EMBL" id="CP120630">
    <property type="protein sequence ID" value="WEW60396.1"/>
    <property type="molecule type" value="Genomic_DNA"/>
</dbReference>